<proteinExistence type="predicted"/>
<accession>A0ABU5UDK7</accession>
<evidence type="ECO:0000313" key="3">
    <source>
        <dbReference type="Proteomes" id="UP001302120"/>
    </source>
</evidence>
<dbReference type="EMBL" id="JAYGHG010000012">
    <property type="protein sequence ID" value="MEA5581621.1"/>
    <property type="molecule type" value="Genomic_DNA"/>
</dbReference>
<keyword evidence="1" id="KW-0472">Membrane</keyword>
<sequence length="122" mass="14048">MNIHTFGNDYVACPICQKNAKQRVAESHIGLFSCPYCHQRLVVCPSGHYVRDPYMLRQIMLCSSLRRQSSPLARIIRDFILIKRPILNLVVGLAILFSMIPITQQNTNYDQEFPMTKNIHKG</sequence>
<evidence type="ECO:0000313" key="2">
    <source>
        <dbReference type="EMBL" id="MEA5581621.1"/>
    </source>
</evidence>
<evidence type="ECO:0000256" key="1">
    <source>
        <dbReference type="SAM" id="Phobius"/>
    </source>
</evidence>
<gene>
    <name evidence="2" type="ORF">VB620_09735</name>
</gene>
<organism evidence="2 3">
    <name type="scientific">Nodularia harveyana UHCC-0300</name>
    <dbReference type="NCBI Taxonomy" id="2974287"/>
    <lineage>
        <taxon>Bacteria</taxon>
        <taxon>Bacillati</taxon>
        <taxon>Cyanobacteriota</taxon>
        <taxon>Cyanophyceae</taxon>
        <taxon>Nostocales</taxon>
        <taxon>Nodulariaceae</taxon>
        <taxon>Nodularia</taxon>
    </lineage>
</organism>
<protein>
    <submittedName>
        <fullName evidence="2">Uncharacterized protein</fullName>
    </submittedName>
</protein>
<keyword evidence="3" id="KW-1185">Reference proteome</keyword>
<dbReference type="Proteomes" id="UP001302120">
    <property type="component" value="Unassembled WGS sequence"/>
</dbReference>
<reference evidence="2 3" key="1">
    <citation type="submission" date="2023-12" db="EMBL/GenBank/DDBJ databases">
        <title>Baltic Sea Cyanobacteria.</title>
        <authorList>
            <person name="Delbaje E."/>
            <person name="Fewer D.P."/>
            <person name="Shishido T.K."/>
        </authorList>
    </citation>
    <scope>NUCLEOTIDE SEQUENCE [LARGE SCALE GENOMIC DNA]</scope>
    <source>
        <strain evidence="2 3">UHCC-0300</strain>
    </source>
</reference>
<feature type="transmembrane region" description="Helical" evidence="1">
    <location>
        <begin position="86"/>
        <end position="104"/>
    </location>
</feature>
<keyword evidence="1" id="KW-1133">Transmembrane helix</keyword>
<comment type="caution">
    <text evidence="2">The sequence shown here is derived from an EMBL/GenBank/DDBJ whole genome shotgun (WGS) entry which is preliminary data.</text>
</comment>
<dbReference type="RefSeq" id="WP_323195951.1">
    <property type="nucleotide sequence ID" value="NZ_JAYGHG010000012.1"/>
</dbReference>
<keyword evidence="1" id="KW-0812">Transmembrane</keyword>
<name>A0ABU5UDK7_9CYAN</name>